<evidence type="ECO:0008006" key="3">
    <source>
        <dbReference type="Google" id="ProtNLM"/>
    </source>
</evidence>
<dbReference type="OrthoDB" id="3199068at2759"/>
<dbReference type="InterPro" id="IPR011333">
    <property type="entry name" value="SKP1/BTB/POZ_sf"/>
</dbReference>
<gene>
    <name evidence="1" type="ORF">MVEN_00957300</name>
</gene>
<dbReference type="AlphaFoldDB" id="A0A8H6YAM8"/>
<name>A0A8H6YAM8_9AGAR</name>
<dbReference type="EMBL" id="JACAZI010000007">
    <property type="protein sequence ID" value="KAF7356258.1"/>
    <property type="molecule type" value="Genomic_DNA"/>
</dbReference>
<accession>A0A8H6YAM8</accession>
<evidence type="ECO:0000313" key="2">
    <source>
        <dbReference type="Proteomes" id="UP000620124"/>
    </source>
</evidence>
<proteinExistence type="predicted"/>
<reference evidence="1" key="1">
    <citation type="submission" date="2020-05" db="EMBL/GenBank/DDBJ databases">
        <title>Mycena genomes resolve the evolution of fungal bioluminescence.</title>
        <authorList>
            <person name="Tsai I.J."/>
        </authorList>
    </citation>
    <scope>NUCLEOTIDE SEQUENCE</scope>
    <source>
        <strain evidence="1">CCC161011</strain>
    </source>
</reference>
<evidence type="ECO:0000313" key="1">
    <source>
        <dbReference type="EMBL" id="KAF7356258.1"/>
    </source>
</evidence>
<sequence length="280" mass="32215">MAMPKMGIYAVHQIPVEEANEREVEEVLAIAEYTGPRDQKYYLDSIIFKVRSRSSHSRDDLDRAQVEDRIFKVPRYHFERSSEIFATTFTLPTGNDTDAEGNSDENPVILEGINSVDFQRLLNVLYPLDIPQILNMAKDEWISVLKLSTLWYFLDARDLAIQQLNNRPEIGSVERILLAQQYDVATWLRLGYTDLAKREEGISLGDAEKIGWQTTVRLYQTREAAIRNYSASTSYSHNSMYGKSQSHPGSRFQHADVEGTFREDFKQAEMASAAYSRRNR</sequence>
<organism evidence="1 2">
    <name type="scientific">Mycena venus</name>
    <dbReference type="NCBI Taxonomy" id="2733690"/>
    <lineage>
        <taxon>Eukaryota</taxon>
        <taxon>Fungi</taxon>
        <taxon>Dikarya</taxon>
        <taxon>Basidiomycota</taxon>
        <taxon>Agaricomycotina</taxon>
        <taxon>Agaricomycetes</taxon>
        <taxon>Agaricomycetidae</taxon>
        <taxon>Agaricales</taxon>
        <taxon>Marasmiineae</taxon>
        <taxon>Mycenaceae</taxon>
        <taxon>Mycena</taxon>
    </lineage>
</organism>
<keyword evidence="2" id="KW-1185">Reference proteome</keyword>
<dbReference type="Gene3D" id="3.30.710.10">
    <property type="entry name" value="Potassium Channel Kv1.1, Chain A"/>
    <property type="match status" value="1"/>
</dbReference>
<dbReference type="Proteomes" id="UP000620124">
    <property type="component" value="Unassembled WGS sequence"/>
</dbReference>
<comment type="caution">
    <text evidence="1">The sequence shown here is derived from an EMBL/GenBank/DDBJ whole genome shotgun (WGS) entry which is preliminary data.</text>
</comment>
<protein>
    <recommendedName>
        <fullName evidence="3">BTB domain-containing protein</fullName>
    </recommendedName>
</protein>